<dbReference type="EMBL" id="SJDU01000187">
    <property type="protein sequence ID" value="TKZ34809.1"/>
    <property type="molecule type" value="Genomic_DNA"/>
</dbReference>
<evidence type="ECO:0000313" key="1">
    <source>
        <dbReference type="EMBL" id="TKZ34809.1"/>
    </source>
</evidence>
<sequence length="214" mass="25515">MKNIEWCDMTINPVVGCPRGCPYCYAKKINDRFNFIEDFSKPKIFLERLKQINKIKNKRIFMNSMSDIAYWDNDTIKTVFNTIIENPKNEYYFLTKNNDFEKVIFSLGLSHFMFENIFIGLTITTQEELEVYINSINDYRLINIEPILEPIDLYSISKKSIFKIRGIKKIILGAETGNRKDKVIPQKEWIENIIRFCNEYNIKLFLKDNIKKYL</sequence>
<gene>
    <name evidence="1" type="ORF">EZH24_07620</name>
</gene>
<accession>A0ABY2TQA4</accession>
<protein>
    <submittedName>
        <fullName evidence="1">DUF5131 family protein</fullName>
    </submittedName>
</protein>
<evidence type="ECO:0000313" key="2">
    <source>
        <dbReference type="Proteomes" id="UP000310168"/>
    </source>
</evidence>
<dbReference type="Proteomes" id="UP000310168">
    <property type="component" value="Unassembled WGS sequence"/>
</dbReference>
<dbReference type="InterPro" id="IPR011101">
    <property type="entry name" value="DUF5131"/>
</dbReference>
<keyword evidence="2" id="KW-1185">Reference proteome</keyword>
<proteinExistence type="predicted"/>
<reference evidence="1 2" key="1">
    <citation type="journal article" date="2019" name="Anaerobe">
        <title>Brachyspira catarrhinii sp. nov., an anaerobic intestinal spirochaete isolated from vervet monkeys may have been misidentified as Brachyspira aalborgi in previous studies.</title>
        <authorList>
            <person name="Phillips N.D."/>
            <person name="La T."/>
            <person name="Hampson D.J."/>
        </authorList>
    </citation>
    <scope>NUCLEOTIDE SEQUENCE [LARGE SCALE GENOMIC DNA]</scope>
    <source>
        <strain evidence="1 2">Z12</strain>
    </source>
</reference>
<organism evidence="1 2">
    <name type="scientific">Brachyspira catarrhinii</name>
    <dbReference type="NCBI Taxonomy" id="2528966"/>
    <lineage>
        <taxon>Bacteria</taxon>
        <taxon>Pseudomonadati</taxon>
        <taxon>Spirochaetota</taxon>
        <taxon>Spirochaetia</taxon>
        <taxon>Brachyspirales</taxon>
        <taxon>Brachyspiraceae</taxon>
        <taxon>Brachyspira</taxon>
    </lineage>
</organism>
<dbReference type="Pfam" id="PF07505">
    <property type="entry name" value="DUF5131"/>
    <property type="match status" value="1"/>
</dbReference>
<dbReference type="RefSeq" id="WP_137998522.1">
    <property type="nucleotide sequence ID" value="NZ_SJDU01000187.1"/>
</dbReference>
<comment type="caution">
    <text evidence="1">The sequence shown here is derived from an EMBL/GenBank/DDBJ whole genome shotgun (WGS) entry which is preliminary data.</text>
</comment>
<name>A0ABY2TQA4_9SPIR</name>